<dbReference type="STRING" id="64144.ENSATEP00000015066"/>
<dbReference type="Ensembl" id="ENSATET00000015302.2">
    <property type="protein sequence ID" value="ENSATEP00000015066.2"/>
    <property type="gene ID" value="ENSATEG00000010489.2"/>
</dbReference>
<accession>A0A3Q1JJQ4</accession>
<keyword evidence="4 9" id="KW-0106">Calcium</keyword>
<keyword evidence="2" id="KW-0812">Transmembrane</keyword>
<sequence>DDKVWLTLFSMNRYCVVVLFFILHLANGDVSYSVAEEMKRGSEIGNIAKDLGLGVATLSSRKARIDTDKNDKTYCEINLSTGDLVVLDRIDRDGLCGKKASCVLKEELVLENPLELHRVSIHVLDINDNAPLFSEDLITFEITESAVKGAKFLLTEAHDADIGTNTVQRYILQNNEHFTINVNTQSTGRKNSEMVLVKELDREQEKELNLVLTALDGGSPQRSGTTIIRVTVLDANDNAPVFSQTLVPKAAHGDHSTGPTCLYSTH</sequence>
<evidence type="ECO:0000256" key="3">
    <source>
        <dbReference type="ARBA" id="ARBA00022737"/>
    </source>
</evidence>
<evidence type="ECO:0000259" key="10">
    <source>
        <dbReference type="PROSITE" id="PS50268"/>
    </source>
</evidence>
<evidence type="ECO:0000313" key="12">
    <source>
        <dbReference type="Proteomes" id="UP000265040"/>
    </source>
</evidence>
<dbReference type="SUPFAM" id="SSF49313">
    <property type="entry name" value="Cadherin-like"/>
    <property type="match status" value="2"/>
</dbReference>
<dbReference type="Gene3D" id="2.60.40.60">
    <property type="entry name" value="Cadherins"/>
    <property type="match status" value="2"/>
</dbReference>
<dbReference type="PRINTS" id="PR00205">
    <property type="entry name" value="CADHERIN"/>
</dbReference>
<keyword evidence="6" id="KW-1133">Transmembrane helix</keyword>
<reference evidence="11" key="3">
    <citation type="submission" date="2025-09" db="UniProtKB">
        <authorList>
            <consortium name="Ensembl"/>
        </authorList>
    </citation>
    <scope>IDENTIFICATION</scope>
</reference>
<dbReference type="GO" id="GO:0007156">
    <property type="term" value="P:homophilic cell adhesion via plasma membrane adhesion molecules"/>
    <property type="evidence" value="ECO:0007669"/>
    <property type="project" value="InterPro"/>
</dbReference>
<evidence type="ECO:0000256" key="7">
    <source>
        <dbReference type="ARBA" id="ARBA00023136"/>
    </source>
</evidence>
<dbReference type="PANTHER" id="PTHR24028:SF114">
    <property type="entry name" value="PCDH2G3 PROTEIN-RELATED"/>
    <property type="match status" value="1"/>
</dbReference>
<name>A0A3Q1JJQ4_ANATE</name>
<evidence type="ECO:0000256" key="1">
    <source>
        <dbReference type="ARBA" id="ARBA00004167"/>
    </source>
</evidence>
<dbReference type="GO" id="GO:0005509">
    <property type="term" value="F:calcium ion binding"/>
    <property type="evidence" value="ECO:0007669"/>
    <property type="project" value="UniProtKB-UniRule"/>
</dbReference>
<dbReference type="Pfam" id="PF00028">
    <property type="entry name" value="Cadherin"/>
    <property type="match status" value="1"/>
</dbReference>
<dbReference type="InterPro" id="IPR050174">
    <property type="entry name" value="Protocadherin/Cadherin-CA"/>
</dbReference>
<comment type="subcellular location">
    <subcellularLocation>
        <location evidence="1">Membrane</location>
        <topology evidence="1">Single-pass membrane protein</topology>
    </subcellularLocation>
</comment>
<dbReference type="GO" id="GO:0005886">
    <property type="term" value="C:plasma membrane"/>
    <property type="evidence" value="ECO:0007669"/>
    <property type="project" value="InterPro"/>
</dbReference>
<evidence type="ECO:0000256" key="4">
    <source>
        <dbReference type="ARBA" id="ARBA00022837"/>
    </source>
</evidence>
<dbReference type="GeneTree" id="ENSGT00940000166432"/>
<dbReference type="InParanoid" id="A0A3Q1JJQ4"/>
<dbReference type="PROSITE" id="PS00232">
    <property type="entry name" value="CADHERIN_1"/>
    <property type="match status" value="1"/>
</dbReference>
<dbReference type="InterPro" id="IPR013164">
    <property type="entry name" value="Cadherin_N"/>
</dbReference>
<dbReference type="InterPro" id="IPR020894">
    <property type="entry name" value="Cadherin_CS"/>
</dbReference>
<dbReference type="PROSITE" id="PS50268">
    <property type="entry name" value="CADHERIN_2"/>
    <property type="match status" value="2"/>
</dbReference>
<evidence type="ECO:0000313" key="11">
    <source>
        <dbReference type="Ensembl" id="ENSATEP00000015066.2"/>
    </source>
</evidence>
<dbReference type="Proteomes" id="UP000265040">
    <property type="component" value="Chromosome 10"/>
</dbReference>
<dbReference type="AlphaFoldDB" id="A0A3Q1JJQ4"/>
<evidence type="ECO:0000256" key="8">
    <source>
        <dbReference type="ARBA" id="ARBA00023180"/>
    </source>
</evidence>
<organism evidence="11 12">
    <name type="scientific">Anabas testudineus</name>
    <name type="common">Climbing perch</name>
    <name type="synonym">Anthias testudineus</name>
    <dbReference type="NCBI Taxonomy" id="64144"/>
    <lineage>
        <taxon>Eukaryota</taxon>
        <taxon>Metazoa</taxon>
        <taxon>Chordata</taxon>
        <taxon>Craniata</taxon>
        <taxon>Vertebrata</taxon>
        <taxon>Euteleostomi</taxon>
        <taxon>Actinopterygii</taxon>
        <taxon>Neopterygii</taxon>
        <taxon>Teleostei</taxon>
        <taxon>Neoteleostei</taxon>
        <taxon>Acanthomorphata</taxon>
        <taxon>Anabantaria</taxon>
        <taxon>Anabantiformes</taxon>
        <taxon>Anabantoidei</taxon>
        <taxon>Anabantidae</taxon>
        <taxon>Anabas</taxon>
    </lineage>
</organism>
<evidence type="ECO:0000256" key="6">
    <source>
        <dbReference type="ARBA" id="ARBA00022989"/>
    </source>
</evidence>
<dbReference type="GO" id="GO:0009653">
    <property type="term" value="P:anatomical structure morphogenesis"/>
    <property type="evidence" value="ECO:0007669"/>
    <property type="project" value="UniProtKB-ARBA"/>
</dbReference>
<dbReference type="InterPro" id="IPR015919">
    <property type="entry name" value="Cadherin-like_sf"/>
</dbReference>
<reference evidence="11" key="1">
    <citation type="submission" date="2021-04" db="EMBL/GenBank/DDBJ databases">
        <authorList>
            <consortium name="Wellcome Sanger Institute Data Sharing"/>
        </authorList>
    </citation>
    <scope>NUCLEOTIDE SEQUENCE [LARGE SCALE GENOMIC DNA]</scope>
</reference>
<evidence type="ECO:0000256" key="2">
    <source>
        <dbReference type="ARBA" id="ARBA00022692"/>
    </source>
</evidence>
<evidence type="ECO:0000256" key="9">
    <source>
        <dbReference type="PROSITE-ProRule" id="PRU00043"/>
    </source>
</evidence>
<keyword evidence="8" id="KW-0325">Glycoprotein</keyword>
<proteinExistence type="predicted"/>
<protein>
    <recommendedName>
        <fullName evidence="10">Cadherin domain-containing protein</fullName>
    </recommendedName>
</protein>
<dbReference type="FunFam" id="2.60.40.60:FF:000006">
    <property type="entry name" value="Protocadherin alpha 2"/>
    <property type="match status" value="1"/>
</dbReference>
<keyword evidence="12" id="KW-1185">Reference proteome</keyword>
<feature type="domain" description="Cadherin" evidence="10">
    <location>
        <begin position="134"/>
        <end position="242"/>
    </location>
</feature>
<dbReference type="CDD" id="cd11304">
    <property type="entry name" value="Cadherin_repeat"/>
    <property type="match status" value="1"/>
</dbReference>
<dbReference type="Pfam" id="PF08266">
    <property type="entry name" value="Cadherin_2"/>
    <property type="match status" value="1"/>
</dbReference>
<dbReference type="OrthoDB" id="6252479at2759"/>
<dbReference type="FunFam" id="2.60.40.60:FF:000018">
    <property type="entry name" value="Protocadherin gamma c3"/>
    <property type="match status" value="1"/>
</dbReference>
<reference evidence="11" key="2">
    <citation type="submission" date="2025-08" db="UniProtKB">
        <authorList>
            <consortium name="Ensembl"/>
        </authorList>
    </citation>
    <scope>IDENTIFICATION</scope>
</reference>
<dbReference type="SMART" id="SM00112">
    <property type="entry name" value="CA"/>
    <property type="match status" value="2"/>
</dbReference>
<keyword evidence="5" id="KW-0130">Cell adhesion</keyword>
<dbReference type="PANTHER" id="PTHR24028">
    <property type="entry name" value="CADHERIN-87A"/>
    <property type="match status" value="1"/>
</dbReference>
<dbReference type="InterPro" id="IPR002126">
    <property type="entry name" value="Cadherin-like_dom"/>
</dbReference>
<keyword evidence="7" id="KW-0472">Membrane</keyword>
<keyword evidence="3" id="KW-0677">Repeat</keyword>
<feature type="domain" description="Cadherin" evidence="10">
    <location>
        <begin position="77"/>
        <end position="133"/>
    </location>
</feature>
<evidence type="ECO:0000256" key="5">
    <source>
        <dbReference type="ARBA" id="ARBA00022889"/>
    </source>
</evidence>